<dbReference type="Gene3D" id="3.40.190.10">
    <property type="entry name" value="Periplasmic binding protein-like II"/>
    <property type="match status" value="2"/>
</dbReference>
<name>A0A1I4Q708_9GAMM</name>
<reference evidence="2" key="1">
    <citation type="submission" date="2016-10" db="EMBL/GenBank/DDBJ databases">
        <authorList>
            <person name="Varghese N."/>
            <person name="Submissions S."/>
        </authorList>
    </citation>
    <scope>NUCLEOTIDE SEQUENCE [LARGE SCALE GENOMIC DNA]</scope>
    <source>
        <strain evidence="2">CGMCC 1.7061</strain>
    </source>
</reference>
<dbReference type="STRING" id="488535.SAMN04487963_2207"/>
<dbReference type="SUPFAM" id="SSF53850">
    <property type="entry name" value="Periplasmic binding protein-like II"/>
    <property type="match status" value="1"/>
</dbReference>
<dbReference type="EMBL" id="FOUE01000003">
    <property type="protein sequence ID" value="SFM35596.1"/>
    <property type="molecule type" value="Genomic_DNA"/>
</dbReference>
<proteinExistence type="predicted"/>
<dbReference type="AlphaFoldDB" id="A0A1I4Q708"/>
<gene>
    <name evidence="1" type="ORF">SAMN04487963_2207</name>
</gene>
<evidence type="ECO:0000313" key="1">
    <source>
        <dbReference type="EMBL" id="SFM35596.1"/>
    </source>
</evidence>
<keyword evidence="2" id="KW-1185">Reference proteome</keyword>
<protein>
    <submittedName>
        <fullName evidence="1">Extracellular solute-binding protein, family 3</fullName>
    </submittedName>
</protein>
<evidence type="ECO:0000313" key="2">
    <source>
        <dbReference type="Proteomes" id="UP000198519"/>
    </source>
</evidence>
<accession>A0A1I4Q708</accession>
<dbReference type="RefSeq" id="WP_092022478.1">
    <property type="nucleotide sequence ID" value="NZ_FOUE01000003.1"/>
</dbReference>
<organism evidence="1 2">
    <name type="scientific">Marinobacter zhejiangensis</name>
    <dbReference type="NCBI Taxonomy" id="488535"/>
    <lineage>
        <taxon>Bacteria</taxon>
        <taxon>Pseudomonadati</taxon>
        <taxon>Pseudomonadota</taxon>
        <taxon>Gammaproteobacteria</taxon>
        <taxon>Pseudomonadales</taxon>
        <taxon>Marinobacteraceae</taxon>
        <taxon>Marinobacter</taxon>
    </lineage>
</organism>
<sequence>MLSQVSARLRPVLGVVLFMAGLNAQADIRLAVPEITTLLDASGDGVYQQIFNKAMESLDYQVSQDFYPYKRALYQFKAGRADCIFSFTEVLRKTLGDGQIIASYPLGSFGYFLFSPAGQPPVSSNEELAGLRVGAVIGHEGYYAEALEYSGEVLQVHSDEQAIEMLRQGRIDVAIAALPDIQPYMDDLTYSAEFPLFLGYDRITCYDTPENRAFLDGLSAELMKLKADGTYQRLAGDHYMDFDF</sequence>
<dbReference type="Proteomes" id="UP000198519">
    <property type="component" value="Unassembled WGS sequence"/>
</dbReference>
<dbReference type="OrthoDB" id="6362810at2"/>